<dbReference type="AlphaFoldDB" id="A0A0N5BZS8"/>
<organism evidence="1 2">
    <name type="scientific">Strongyloides papillosus</name>
    <name type="common">Intestinal threadworm</name>
    <dbReference type="NCBI Taxonomy" id="174720"/>
    <lineage>
        <taxon>Eukaryota</taxon>
        <taxon>Metazoa</taxon>
        <taxon>Ecdysozoa</taxon>
        <taxon>Nematoda</taxon>
        <taxon>Chromadorea</taxon>
        <taxon>Rhabditida</taxon>
        <taxon>Tylenchina</taxon>
        <taxon>Panagrolaimomorpha</taxon>
        <taxon>Strongyloidoidea</taxon>
        <taxon>Strongyloididae</taxon>
        <taxon>Strongyloides</taxon>
    </lineage>
</organism>
<evidence type="ECO:0000313" key="2">
    <source>
        <dbReference type="WBParaSite" id="SPAL_0001126800.1"/>
    </source>
</evidence>
<name>A0A0N5BZS8_STREA</name>
<accession>A0A0N5BZS8</accession>
<sequence length="253" mass="29939">MNSSENVDEIRFLRAFYLHSSELDELYNFLQKVDLTSLDLVDISLDNHTEIIRIFSDYFHNHIRINSIYVTSTNCEKDFGNTLSFLEKIQNVGHLELNLRFPHLNVPKDYIIPVRNSLKSIIIQEKANTVFVNSRMIEYIVENNPNLDEYHLFLNNFENYKMIIETVVRRKLSRRDNLCFHKSISLRFGISSYEAFFELSNYDYSENLPYNHSRIPNLPFDNGIEITFYNGYLECPVCGEFDSIKICGRTFFF</sequence>
<protein>
    <submittedName>
        <fullName evidence="2">F-box domain-containing protein</fullName>
    </submittedName>
</protein>
<keyword evidence="1" id="KW-1185">Reference proteome</keyword>
<evidence type="ECO:0000313" key="1">
    <source>
        <dbReference type="Proteomes" id="UP000046392"/>
    </source>
</evidence>
<dbReference type="WBParaSite" id="SPAL_0001126800.1">
    <property type="protein sequence ID" value="SPAL_0001126800.1"/>
    <property type="gene ID" value="SPAL_0001126800"/>
</dbReference>
<reference evidence="2" key="1">
    <citation type="submission" date="2017-02" db="UniProtKB">
        <authorList>
            <consortium name="WormBaseParasite"/>
        </authorList>
    </citation>
    <scope>IDENTIFICATION</scope>
</reference>
<dbReference type="Proteomes" id="UP000046392">
    <property type="component" value="Unplaced"/>
</dbReference>
<proteinExistence type="predicted"/>